<evidence type="ECO:0000313" key="2">
    <source>
        <dbReference type="Proteomes" id="UP000286211"/>
    </source>
</evidence>
<accession>A0A415F6T1</accession>
<proteinExistence type="predicted"/>
<sequence>MFRRSDRGLLLLCSEWQRSFCFGRWQDAHREGTRCRSTSLTVTAADGTSQTVVVTVRKSAGNNGWM</sequence>
<dbReference type="InterPro" id="IPR010221">
    <property type="entry name" value="VCBS_dom"/>
</dbReference>
<name>A0A415F6T1_9BACT</name>
<dbReference type="EMBL" id="QRNB01000014">
    <property type="protein sequence ID" value="RHK11638.1"/>
    <property type="molecule type" value="Genomic_DNA"/>
</dbReference>
<protein>
    <submittedName>
        <fullName evidence="1">Uncharacterized protein</fullName>
    </submittedName>
</protein>
<evidence type="ECO:0000313" key="1">
    <source>
        <dbReference type="EMBL" id="RHK11638.1"/>
    </source>
</evidence>
<comment type="caution">
    <text evidence="1">The sequence shown here is derived from an EMBL/GenBank/DDBJ whole genome shotgun (WGS) entry which is preliminary data.</text>
</comment>
<dbReference type="AlphaFoldDB" id="A0A415F6T1"/>
<organism evidence="1 2">
    <name type="scientific">Segatella copri</name>
    <dbReference type="NCBI Taxonomy" id="165179"/>
    <lineage>
        <taxon>Bacteria</taxon>
        <taxon>Pseudomonadati</taxon>
        <taxon>Bacteroidota</taxon>
        <taxon>Bacteroidia</taxon>
        <taxon>Bacteroidales</taxon>
        <taxon>Prevotellaceae</taxon>
        <taxon>Segatella</taxon>
    </lineage>
</organism>
<dbReference type="NCBIfam" id="TIGR01965">
    <property type="entry name" value="VCBS_repeat"/>
    <property type="match status" value="1"/>
</dbReference>
<gene>
    <name evidence="1" type="ORF">DW079_04105</name>
</gene>
<reference evidence="1 2" key="1">
    <citation type="submission" date="2018-08" db="EMBL/GenBank/DDBJ databases">
        <title>A genome reference for cultivated species of the human gut microbiota.</title>
        <authorList>
            <person name="Zou Y."/>
            <person name="Xue W."/>
            <person name="Luo G."/>
        </authorList>
    </citation>
    <scope>NUCLEOTIDE SEQUENCE [LARGE SCALE GENOMIC DNA]</scope>
    <source>
        <strain evidence="1 2">AF46-2NS</strain>
    </source>
</reference>
<dbReference type="Proteomes" id="UP000286211">
    <property type="component" value="Unassembled WGS sequence"/>
</dbReference>